<evidence type="ECO:0000313" key="7">
    <source>
        <dbReference type="Proteomes" id="UP001597112"/>
    </source>
</evidence>
<dbReference type="SUPFAM" id="SSF69593">
    <property type="entry name" value="Glycerol-3-phosphate (1)-acyltransferase"/>
    <property type="match status" value="1"/>
</dbReference>
<feature type="domain" description="Phospholipid/glycerol acyltransferase" evidence="5">
    <location>
        <begin position="78"/>
        <end position="192"/>
    </location>
</feature>
<name>A0ABW3K3H1_9BACT</name>
<comment type="pathway">
    <text evidence="1">Lipid metabolism.</text>
</comment>
<reference evidence="7" key="1">
    <citation type="journal article" date="2019" name="Int. J. Syst. Evol. Microbiol.">
        <title>The Global Catalogue of Microorganisms (GCM) 10K type strain sequencing project: providing services to taxonomists for standard genome sequencing and annotation.</title>
        <authorList>
            <consortium name="The Broad Institute Genomics Platform"/>
            <consortium name="The Broad Institute Genome Sequencing Center for Infectious Disease"/>
            <person name="Wu L."/>
            <person name="Ma J."/>
        </authorList>
    </citation>
    <scope>NUCLEOTIDE SEQUENCE [LARGE SCALE GENOMIC DNA]</scope>
    <source>
        <strain evidence="7">CCUG 58938</strain>
    </source>
</reference>
<dbReference type="SMART" id="SM00563">
    <property type="entry name" value="PlsC"/>
    <property type="match status" value="1"/>
</dbReference>
<dbReference type="Pfam" id="PF01553">
    <property type="entry name" value="Acyltransferase"/>
    <property type="match status" value="1"/>
</dbReference>
<feature type="transmembrane region" description="Helical" evidence="4">
    <location>
        <begin position="12"/>
        <end position="37"/>
    </location>
</feature>
<evidence type="ECO:0000256" key="1">
    <source>
        <dbReference type="ARBA" id="ARBA00005189"/>
    </source>
</evidence>
<sequence length="247" mass="28464">MKIVQTILLTLFKVWVFLVFTVFMILYLPGILIPFMLGQRFGNIGYFFLWLWSWTFSILTFIRYKFYGREKFIKGKSYIYVSNHTSFLDIPGIRMIIPGQFRPLAKKELLKIPVFGWIAKAATIIVDRSSPESRKKSIDRLKQFLRQGISILIFAEGTQNRSKEVLQPFHDGAFRIAIDTQQPILPMVVIGAGRLMPPSTINLRPGKIRIYVGDEIETAGLTSADIPALKEKTFKQMESLIIRNLQQ</sequence>
<accession>A0ABW3K3H1</accession>
<feature type="transmembrane region" description="Helical" evidence="4">
    <location>
        <begin position="43"/>
        <end position="64"/>
    </location>
</feature>
<dbReference type="CDD" id="cd07989">
    <property type="entry name" value="LPLAT_AGPAT-like"/>
    <property type="match status" value="1"/>
</dbReference>
<keyword evidence="4" id="KW-0812">Transmembrane</keyword>
<dbReference type="InterPro" id="IPR002123">
    <property type="entry name" value="Plipid/glycerol_acylTrfase"/>
</dbReference>
<dbReference type="PANTHER" id="PTHR10434:SF66">
    <property type="entry name" value="PHOSPHOLIPID_GLYCEROL ACYLTRANSFERASE DOMAIN-CONTAINING PROTEIN"/>
    <property type="match status" value="1"/>
</dbReference>
<evidence type="ECO:0000256" key="4">
    <source>
        <dbReference type="SAM" id="Phobius"/>
    </source>
</evidence>
<keyword evidence="4" id="KW-0472">Membrane</keyword>
<protein>
    <submittedName>
        <fullName evidence="6">Lysophospholipid acyltransferase family protein</fullName>
    </submittedName>
</protein>
<evidence type="ECO:0000256" key="3">
    <source>
        <dbReference type="ARBA" id="ARBA00023315"/>
    </source>
</evidence>
<keyword evidence="2" id="KW-0808">Transferase</keyword>
<gene>
    <name evidence="6" type="ORF">ACFQ21_14305</name>
</gene>
<dbReference type="EMBL" id="JBHTKA010000004">
    <property type="protein sequence ID" value="MFD1000493.1"/>
    <property type="molecule type" value="Genomic_DNA"/>
</dbReference>
<evidence type="ECO:0000313" key="6">
    <source>
        <dbReference type="EMBL" id="MFD1000493.1"/>
    </source>
</evidence>
<keyword evidence="7" id="KW-1185">Reference proteome</keyword>
<evidence type="ECO:0000259" key="5">
    <source>
        <dbReference type="SMART" id="SM00563"/>
    </source>
</evidence>
<proteinExistence type="predicted"/>
<keyword evidence="3 6" id="KW-0012">Acyltransferase</keyword>
<dbReference type="Proteomes" id="UP001597112">
    <property type="component" value="Unassembled WGS sequence"/>
</dbReference>
<dbReference type="PANTHER" id="PTHR10434">
    <property type="entry name" value="1-ACYL-SN-GLYCEROL-3-PHOSPHATE ACYLTRANSFERASE"/>
    <property type="match status" value="1"/>
</dbReference>
<keyword evidence="4" id="KW-1133">Transmembrane helix</keyword>
<organism evidence="6 7">
    <name type="scientific">Ohtaekwangia kribbensis</name>
    <dbReference type="NCBI Taxonomy" id="688913"/>
    <lineage>
        <taxon>Bacteria</taxon>
        <taxon>Pseudomonadati</taxon>
        <taxon>Bacteroidota</taxon>
        <taxon>Cytophagia</taxon>
        <taxon>Cytophagales</taxon>
        <taxon>Fulvivirgaceae</taxon>
        <taxon>Ohtaekwangia</taxon>
    </lineage>
</organism>
<evidence type="ECO:0000256" key="2">
    <source>
        <dbReference type="ARBA" id="ARBA00022679"/>
    </source>
</evidence>
<dbReference type="GO" id="GO:0016746">
    <property type="term" value="F:acyltransferase activity"/>
    <property type="evidence" value="ECO:0007669"/>
    <property type="project" value="UniProtKB-KW"/>
</dbReference>
<dbReference type="RefSeq" id="WP_377579916.1">
    <property type="nucleotide sequence ID" value="NZ_JBHTKA010000004.1"/>
</dbReference>
<comment type="caution">
    <text evidence="6">The sequence shown here is derived from an EMBL/GenBank/DDBJ whole genome shotgun (WGS) entry which is preliminary data.</text>
</comment>